<evidence type="ECO:0000313" key="2">
    <source>
        <dbReference type="Proteomes" id="UP001230807"/>
    </source>
</evidence>
<accession>A0ABT7MMW0</accession>
<name>A0ABT7MMW0_9BACL</name>
<gene>
    <name evidence="1" type="ORF">QR695_05855</name>
</gene>
<protein>
    <submittedName>
        <fullName evidence="1">Uncharacterized protein</fullName>
    </submittedName>
</protein>
<organism evidence="1 2">
    <name type="scientific">Exiguobacterium mexicanum</name>
    <dbReference type="NCBI Taxonomy" id="340146"/>
    <lineage>
        <taxon>Bacteria</taxon>
        <taxon>Bacillati</taxon>
        <taxon>Bacillota</taxon>
        <taxon>Bacilli</taxon>
        <taxon>Bacillales</taxon>
        <taxon>Bacillales Family XII. Incertae Sedis</taxon>
        <taxon>Exiguobacterium</taxon>
    </lineage>
</organism>
<dbReference type="RefSeq" id="WP_214832103.1">
    <property type="nucleotide sequence ID" value="NZ_CP183077.1"/>
</dbReference>
<sequence length="181" mass="20642">MADKGENLVSEYFSHLGLDARKISEEEVKTPDFEVYNKDGKLLFYAEEKTIDESDFLNDAKSGEVICVPDSSFNTLQKKFRTSVQQFRSVNEHHLIPNVLVFVNQSTDVNFNDLIIALTGKGIDTDGEFVAIRPVGRVKADHQFVDLCLWFDKDELTNGAYVSCHTRHTEFLENINFVEID</sequence>
<dbReference type="Proteomes" id="UP001230807">
    <property type="component" value="Unassembled WGS sequence"/>
</dbReference>
<comment type="caution">
    <text evidence="1">The sequence shown here is derived from an EMBL/GenBank/DDBJ whole genome shotgun (WGS) entry which is preliminary data.</text>
</comment>
<dbReference type="EMBL" id="JASWER010000003">
    <property type="protein sequence ID" value="MDL5376528.1"/>
    <property type="molecule type" value="Genomic_DNA"/>
</dbReference>
<reference evidence="1 2" key="1">
    <citation type="submission" date="2023-06" db="EMBL/GenBank/DDBJ databases">
        <title>Influencing factors and mechanism of Cr(VI) reduction by facultative anaerobic Exiguobacterium sp. PY14.</title>
        <authorList>
            <person name="Zou L."/>
        </authorList>
    </citation>
    <scope>NUCLEOTIDE SEQUENCE [LARGE SCALE GENOMIC DNA]</scope>
    <source>
        <strain evidence="1 2">PY14</strain>
    </source>
</reference>
<evidence type="ECO:0000313" key="1">
    <source>
        <dbReference type="EMBL" id="MDL5376528.1"/>
    </source>
</evidence>
<proteinExistence type="predicted"/>
<keyword evidence="2" id="KW-1185">Reference proteome</keyword>